<dbReference type="Proteomes" id="UP001516023">
    <property type="component" value="Unassembled WGS sequence"/>
</dbReference>
<dbReference type="PANTHER" id="PTHR10625:SF38">
    <property type="entry name" value="HISTONE DEACETYLASE 6, ISOFORM G"/>
    <property type="match status" value="1"/>
</dbReference>
<comment type="caution">
    <text evidence="2">The sequence shown here is derived from an EMBL/GenBank/DDBJ whole genome shotgun (WGS) entry which is preliminary data.</text>
</comment>
<dbReference type="InterPro" id="IPR023801">
    <property type="entry name" value="His_deacetylse_dom"/>
</dbReference>
<proteinExistence type="predicted"/>
<name>A0ABD3QLG9_9STRA</name>
<dbReference type="PRINTS" id="PR01270">
    <property type="entry name" value="HDASUPER"/>
</dbReference>
<keyword evidence="3" id="KW-1185">Reference proteome</keyword>
<dbReference type="SUPFAM" id="SSF52768">
    <property type="entry name" value="Arginase/deacetylase"/>
    <property type="match status" value="1"/>
</dbReference>
<dbReference type="AlphaFoldDB" id="A0ABD3QLG9"/>
<dbReference type="PANTHER" id="PTHR10625">
    <property type="entry name" value="HISTONE DEACETYLASE HDAC1-RELATED"/>
    <property type="match status" value="1"/>
</dbReference>
<evidence type="ECO:0000313" key="2">
    <source>
        <dbReference type="EMBL" id="KAL3800321.1"/>
    </source>
</evidence>
<sequence>MKRSIDLGCNFKPMKRANSSLFSIATLLEDESHPADSIEDCEALNVKGNTIVSSDGSNLQDLKVELEYDTPPEDAVSSSCSSVESNLSPDSVLCDKIVLTSLSTSNKSEYCGIIEDKSESSTKSASFKLQTDHRTGLIFESAANHFDRYNRFHKERPTRVTSVFDYLSNSKPEGEGDDNYQTILQRCCVLENQSSVAGEDISASSAELWLDDEDFLRVHLPGYMQRLDKISTCTCHNWLDTEAEQFKSIYLTSDSVREAKTAASSLCRLVSDVVSGSLDNGFAIIRPPGHHAEPGLAGGYCVINNVAVAATYAREKLGVKKVLIVDWDVHHGNGTQRCFFDDPNVLYFSVHRYHGGNFFPFLQQGGPKSVGSGAGRGFNINVGWNDKNMGDDEYLVVFEKLLVPVALEFGPDLVLVSAGFDAANGDMGECDVSPECFGRLTRRLKTLAKGKVVCALEGGYVRSVLCKCIESVIAALLDSRSNETCKEELDAFYDKIGDQEMLECIHPSAAKSIRDTMISLSEFWKCLN</sequence>
<protein>
    <recommendedName>
        <fullName evidence="1">Histone deacetylase domain-containing protein</fullName>
    </recommendedName>
</protein>
<accession>A0ABD3QLG9</accession>
<dbReference type="Gene3D" id="3.40.800.20">
    <property type="entry name" value="Histone deacetylase domain"/>
    <property type="match status" value="1"/>
</dbReference>
<reference evidence="2 3" key="1">
    <citation type="journal article" date="2020" name="G3 (Bethesda)">
        <title>Improved Reference Genome for Cyclotella cryptica CCMP332, a Model for Cell Wall Morphogenesis, Salinity Adaptation, and Lipid Production in Diatoms (Bacillariophyta).</title>
        <authorList>
            <person name="Roberts W.R."/>
            <person name="Downey K.M."/>
            <person name="Ruck E.C."/>
            <person name="Traller J.C."/>
            <person name="Alverson A.J."/>
        </authorList>
    </citation>
    <scope>NUCLEOTIDE SEQUENCE [LARGE SCALE GENOMIC DNA]</scope>
    <source>
        <strain evidence="2 3">CCMP332</strain>
    </source>
</reference>
<dbReference type="InterPro" id="IPR000286">
    <property type="entry name" value="HDACs"/>
</dbReference>
<gene>
    <name evidence="2" type="ORF">HJC23_003617</name>
</gene>
<feature type="domain" description="Histone deacetylase" evidence="1">
    <location>
        <begin position="208"/>
        <end position="476"/>
    </location>
</feature>
<dbReference type="EMBL" id="JABMIG020000033">
    <property type="protein sequence ID" value="KAL3800321.1"/>
    <property type="molecule type" value="Genomic_DNA"/>
</dbReference>
<organism evidence="2 3">
    <name type="scientific">Cyclotella cryptica</name>
    <dbReference type="NCBI Taxonomy" id="29204"/>
    <lineage>
        <taxon>Eukaryota</taxon>
        <taxon>Sar</taxon>
        <taxon>Stramenopiles</taxon>
        <taxon>Ochrophyta</taxon>
        <taxon>Bacillariophyta</taxon>
        <taxon>Coscinodiscophyceae</taxon>
        <taxon>Thalassiosirophycidae</taxon>
        <taxon>Stephanodiscales</taxon>
        <taxon>Stephanodiscaceae</taxon>
        <taxon>Cyclotella</taxon>
    </lineage>
</organism>
<evidence type="ECO:0000259" key="1">
    <source>
        <dbReference type="Pfam" id="PF00850"/>
    </source>
</evidence>
<dbReference type="InterPro" id="IPR023696">
    <property type="entry name" value="Ureohydrolase_dom_sf"/>
</dbReference>
<dbReference type="CDD" id="cd09992">
    <property type="entry name" value="HDAC_classII"/>
    <property type="match status" value="1"/>
</dbReference>
<dbReference type="Pfam" id="PF00850">
    <property type="entry name" value="Hist_deacetyl"/>
    <property type="match status" value="1"/>
</dbReference>
<dbReference type="InterPro" id="IPR037138">
    <property type="entry name" value="His_deacetylse_dom_sf"/>
</dbReference>
<evidence type="ECO:0000313" key="3">
    <source>
        <dbReference type="Proteomes" id="UP001516023"/>
    </source>
</evidence>